<comment type="caution">
    <text evidence="1">The sequence shown here is derived from an EMBL/GenBank/DDBJ whole genome shotgun (WGS) entry which is preliminary data.</text>
</comment>
<evidence type="ECO:0000313" key="2">
    <source>
        <dbReference type="Proteomes" id="UP000719766"/>
    </source>
</evidence>
<dbReference type="OrthoDB" id="3247418at2759"/>
<dbReference type="RefSeq" id="XP_041166190.1">
    <property type="nucleotide sequence ID" value="XM_041297100.1"/>
</dbReference>
<dbReference type="EMBL" id="JABBWE010000004">
    <property type="protein sequence ID" value="KAG1803844.1"/>
    <property type="molecule type" value="Genomic_DNA"/>
</dbReference>
<gene>
    <name evidence="1" type="ORF">HD556DRAFT_1226692</name>
</gene>
<dbReference type="AlphaFoldDB" id="A0A9P7J5M5"/>
<name>A0A9P7J5M5_9AGAM</name>
<dbReference type="GeneID" id="64590864"/>
<dbReference type="Proteomes" id="UP000719766">
    <property type="component" value="Unassembled WGS sequence"/>
</dbReference>
<accession>A0A9P7J5M5</accession>
<evidence type="ECO:0000313" key="1">
    <source>
        <dbReference type="EMBL" id="KAG1803844.1"/>
    </source>
</evidence>
<reference evidence="1" key="1">
    <citation type="journal article" date="2020" name="New Phytol.">
        <title>Comparative genomics reveals dynamic genome evolution in host specialist ectomycorrhizal fungi.</title>
        <authorList>
            <person name="Lofgren L.A."/>
            <person name="Nguyen N.H."/>
            <person name="Vilgalys R."/>
            <person name="Ruytinx J."/>
            <person name="Liao H.L."/>
            <person name="Branco S."/>
            <person name="Kuo A."/>
            <person name="LaButti K."/>
            <person name="Lipzen A."/>
            <person name="Andreopoulos W."/>
            <person name="Pangilinan J."/>
            <person name="Riley R."/>
            <person name="Hundley H."/>
            <person name="Na H."/>
            <person name="Barry K."/>
            <person name="Grigoriev I.V."/>
            <person name="Stajich J.E."/>
            <person name="Kennedy P.G."/>
        </authorList>
    </citation>
    <scope>NUCLEOTIDE SEQUENCE</scope>
    <source>
        <strain evidence="1">S12</strain>
    </source>
</reference>
<proteinExistence type="predicted"/>
<protein>
    <submittedName>
        <fullName evidence="1">Uncharacterized protein</fullName>
    </submittedName>
</protein>
<keyword evidence="2" id="KW-1185">Reference proteome</keyword>
<organism evidence="1 2">
    <name type="scientific">Suillus plorans</name>
    <dbReference type="NCBI Taxonomy" id="116603"/>
    <lineage>
        <taxon>Eukaryota</taxon>
        <taxon>Fungi</taxon>
        <taxon>Dikarya</taxon>
        <taxon>Basidiomycota</taxon>
        <taxon>Agaricomycotina</taxon>
        <taxon>Agaricomycetes</taxon>
        <taxon>Agaricomycetidae</taxon>
        <taxon>Boletales</taxon>
        <taxon>Suillineae</taxon>
        <taxon>Suillaceae</taxon>
        <taxon>Suillus</taxon>
    </lineage>
</organism>
<sequence length="189" mass="21330">MLHSFIRTAKLRCWLSRADCPPAIQECKVLFDRMYAPKSATSLDEELAEDPLDDSAVLRARLKFNGIIYSRASTHVGNSQVLFYPQGDRLSSPVPGSIQHIYAMPTGELVFALHRQLPFDHHDTIDPFAVYPDFPAKLYSSSFSSHLENVKVSWVVSHFARWEILSDRVVILSLCRVSTVIPKILSISV</sequence>